<dbReference type="GO" id="GO:0005634">
    <property type="term" value="C:nucleus"/>
    <property type="evidence" value="ECO:0007669"/>
    <property type="project" value="UniProtKB-SubCell"/>
</dbReference>
<dbReference type="HOGENOM" id="CLU_349858_0_0_1"/>
<evidence type="ECO:0000256" key="3">
    <source>
        <dbReference type="ARBA" id="ARBA00022723"/>
    </source>
</evidence>
<evidence type="ECO:0000313" key="13">
    <source>
        <dbReference type="Proteomes" id="UP000053593"/>
    </source>
</evidence>
<comment type="subcellular location">
    <subcellularLocation>
        <location evidence="1">Nucleus</location>
    </subcellularLocation>
</comment>
<protein>
    <recommendedName>
        <fullName evidence="8">3'-5' exonuclease</fullName>
    </recommendedName>
    <alternativeName>
        <fullName evidence="9">Werner Syndrome-like exonuclease</fullName>
    </alternativeName>
</protein>
<evidence type="ECO:0000256" key="6">
    <source>
        <dbReference type="ARBA" id="ARBA00022842"/>
    </source>
</evidence>
<dbReference type="InterPro" id="IPR036397">
    <property type="entry name" value="RNaseH_sf"/>
</dbReference>
<evidence type="ECO:0000259" key="11">
    <source>
        <dbReference type="Pfam" id="PF01612"/>
    </source>
</evidence>
<dbReference type="InterPro" id="IPR002562">
    <property type="entry name" value="3'-5'_exonuclease_dom"/>
</dbReference>
<dbReference type="InterPro" id="IPR051132">
    <property type="entry name" value="3-5_Exonuclease_domain"/>
</dbReference>
<gene>
    <name evidence="12" type="ORF">GYMLUDRAFT_262146</name>
</gene>
<feature type="domain" description="3'-5' exonuclease" evidence="11">
    <location>
        <begin position="458"/>
        <end position="631"/>
    </location>
</feature>
<dbReference type="Proteomes" id="UP000053593">
    <property type="component" value="Unassembled WGS sequence"/>
</dbReference>
<sequence length="678" mass="74583">MSALPSSFRTSENFPQFLFYQPSSSSAAPAQIINSEEKPRKPGRPKGSRSFTPYVPSINSDLKRPVGRPRGTGHKQLAEKEIERQKCENPAPYAAVGLTVPATGSTTSTWGEIFRQPTLHCKGISHPASLLSPSNIVLSRSLPSVPYQSNSVLSSSLTLLPNQSNLNADPPLCGPSSVSSSSRSTVVERAQYASSATEAGRSSETSKLPSISNLTESFAHLIDLDEDEIAENSVDSLLAEGIGEDDIGEDEDEQEDEEHTGTEDETSHRRKWTLRPYPTWFQTHLSDALDQIKADRGCLSGQLRFGQWFWGIYDGFIESHKQSFHQHTAMLTGRICAIDHSHKLAKHITKVDGVPIFTALLTVTNDKGEIRICNFVATKSHSQFTDALKQMHQSLDLYGHQQPEIFYTDNMADKGMLEECFPSLLEDITPVEKHSNLPLLSVPVDIIHVLSMTEEIDNALQALMEHLAPSDSYLAVGFDTEWNVDVSEDGRVRGRGPTTVVQIALKDEVYILQLALQKLPHQLVMFLCERRILKAGRMANGDLHHLETLSGQGPFLGGLELGSFAKEWLLITDARVSLSDLTAEILGKCLPKNKAEQISTNWTDTDLSSSQIEYAAKDAYASLLLFHQINKTPLPMPVTVNAVPNTPLIILSNDQTKIIAHSILDNTDASDGIPVTST</sequence>
<dbReference type="PANTHER" id="PTHR13620">
    <property type="entry name" value="3-5 EXONUCLEASE"/>
    <property type="match status" value="1"/>
</dbReference>
<dbReference type="GO" id="GO:0008408">
    <property type="term" value="F:3'-5' exonuclease activity"/>
    <property type="evidence" value="ECO:0007669"/>
    <property type="project" value="InterPro"/>
</dbReference>
<dbReference type="OrthoDB" id="3038406at2759"/>
<dbReference type="AlphaFoldDB" id="A0A0D0C986"/>
<feature type="compositionally biased region" description="Low complexity" evidence="10">
    <location>
        <begin position="176"/>
        <end position="187"/>
    </location>
</feature>
<dbReference type="Gene3D" id="3.30.420.10">
    <property type="entry name" value="Ribonuclease H-like superfamily/Ribonuclease H"/>
    <property type="match status" value="1"/>
</dbReference>
<feature type="region of interest" description="Disordered" evidence="10">
    <location>
        <begin position="243"/>
        <end position="270"/>
    </location>
</feature>
<dbReference type="InterPro" id="IPR012337">
    <property type="entry name" value="RNaseH-like_sf"/>
</dbReference>
<feature type="compositionally biased region" description="Polar residues" evidence="10">
    <location>
        <begin position="192"/>
        <end position="209"/>
    </location>
</feature>
<dbReference type="GO" id="GO:0006139">
    <property type="term" value="P:nucleobase-containing compound metabolic process"/>
    <property type="evidence" value="ECO:0007669"/>
    <property type="project" value="InterPro"/>
</dbReference>
<keyword evidence="13" id="KW-1185">Reference proteome</keyword>
<keyword evidence="3" id="KW-0479">Metal-binding</keyword>
<evidence type="ECO:0000256" key="1">
    <source>
        <dbReference type="ARBA" id="ARBA00004123"/>
    </source>
</evidence>
<feature type="region of interest" description="Disordered" evidence="10">
    <location>
        <begin position="168"/>
        <end position="209"/>
    </location>
</feature>
<dbReference type="GO" id="GO:0003676">
    <property type="term" value="F:nucleic acid binding"/>
    <property type="evidence" value="ECO:0007669"/>
    <property type="project" value="InterPro"/>
</dbReference>
<dbReference type="GO" id="GO:0046872">
    <property type="term" value="F:metal ion binding"/>
    <property type="evidence" value="ECO:0007669"/>
    <property type="project" value="UniProtKB-KW"/>
</dbReference>
<evidence type="ECO:0000256" key="2">
    <source>
        <dbReference type="ARBA" id="ARBA00022722"/>
    </source>
</evidence>
<keyword evidence="6" id="KW-0460">Magnesium</keyword>
<name>A0A0D0C986_9AGAR</name>
<dbReference type="SUPFAM" id="SSF53098">
    <property type="entry name" value="Ribonuclease H-like"/>
    <property type="match status" value="1"/>
</dbReference>
<evidence type="ECO:0000313" key="12">
    <source>
        <dbReference type="EMBL" id="KIK59019.1"/>
    </source>
</evidence>
<dbReference type="EMBL" id="KN834781">
    <property type="protein sequence ID" value="KIK59019.1"/>
    <property type="molecule type" value="Genomic_DNA"/>
</dbReference>
<evidence type="ECO:0000256" key="8">
    <source>
        <dbReference type="ARBA" id="ARBA00040531"/>
    </source>
</evidence>
<dbReference type="PANTHER" id="PTHR13620:SF109">
    <property type="entry name" value="3'-5' EXONUCLEASE"/>
    <property type="match status" value="1"/>
</dbReference>
<keyword evidence="5" id="KW-0269">Exonuclease</keyword>
<reference evidence="12 13" key="1">
    <citation type="submission" date="2014-04" db="EMBL/GenBank/DDBJ databases">
        <title>Evolutionary Origins and Diversification of the Mycorrhizal Mutualists.</title>
        <authorList>
            <consortium name="DOE Joint Genome Institute"/>
            <consortium name="Mycorrhizal Genomics Consortium"/>
            <person name="Kohler A."/>
            <person name="Kuo A."/>
            <person name="Nagy L.G."/>
            <person name="Floudas D."/>
            <person name="Copeland A."/>
            <person name="Barry K.W."/>
            <person name="Cichocki N."/>
            <person name="Veneault-Fourrey C."/>
            <person name="LaButti K."/>
            <person name="Lindquist E.A."/>
            <person name="Lipzen A."/>
            <person name="Lundell T."/>
            <person name="Morin E."/>
            <person name="Murat C."/>
            <person name="Riley R."/>
            <person name="Ohm R."/>
            <person name="Sun H."/>
            <person name="Tunlid A."/>
            <person name="Henrissat B."/>
            <person name="Grigoriev I.V."/>
            <person name="Hibbett D.S."/>
            <person name="Martin F."/>
        </authorList>
    </citation>
    <scope>NUCLEOTIDE SEQUENCE [LARGE SCALE GENOMIC DNA]</scope>
    <source>
        <strain evidence="12 13">FD-317 M1</strain>
    </source>
</reference>
<feature type="compositionally biased region" description="Acidic residues" evidence="10">
    <location>
        <begin position="243"/>
        <end position="258"/>
    </location>
</feature>
<dbReference type="CDD" id="cd06141">
    <property type="entry name" value="WRN_exo"/>
    <property type="match status" value="1"/>
</dbReference>
<accession>A0A0D0C986</accession>
<feature type="region of interest" description="Disordered" evidence="10">
    <location>
        <begin position="23"/>
        <end position="73"/>
    </location>
</feature>
<proteinExistence type="predicted"/>
<keyword evidence="7" id="KW-0539">Nucleus</keyword>
<organism evidence="12 13">
    <name type="scientific">Collybiopsis luxurians FD-317 M1</name>
    <dbReference type="NCBI Taxonomy" id="944289"/>
    <lineage>
        <taxon>Eukaryota</taxon>
        <taxon>Fungi</taxon>
        <taxon>Dikarya</taxon>
        <taxon>Basidiomycota</taxon>
        <taxon>Agaricomycotina</taxon>
        <taxon>Agaricomycetes</taxon>
        <taxon>Agaricomycetidae</taxon>
        <taxon>Agaricales</taxon>
        <taxon>Marasmiineae</taxon>
        <taxon>Omphalotaceae</taxon>
        <taxon>Collybiopsis</taxon>
        <taxon>Collybiopsis luxurians</taxon>
    </lineage>
</organism>
<evidence type="ECO:0000256" key="5">
    <source>
        <dbReference type="ARBA" id="ARBA00022839"/>
    </source>
</evidence>
<evidence type="ECO:0000256" key="4">
    <source>
        <dbReference type="ARBA" id="ARBA00022801"/>
    </source>
</evidence>
<evidence type="ECO:0000256" key="10">
    <source>
        <dbReference type="SAM" id="MobiDB-lite"/>
    </source>
</evidence>
<keyword evidence="2" id="KW-0540">Nuclease</keyword>
<evidence type="ECO:0000256" key="7">
    <source>
        <dbReference type="ARBA" id="ARBA00023242"/>
    </source>
</evidence>
<keyword evidence="4" id="KW-0378">Hydrolase</keyword>
<dbReference type="Pfam" id="PF01612">
    <property type="entry name" value="DNA_pol_A_exo1"/>
    <property type="match status" value="1"/>
</dbReference>
<evidence type="ECO:0000256" key="9">
    <source>
        <dbReference type="ARBA" id="ARBA00042761"/>
    </source>
</evidence>